<evidence type="ECO:0000313" key="11">
    <source>
        <dbReference type="EMBL" id="TQV85092.1"/>
    </source>
</evidence>
<reference evidence="11 12" key="1">
    <citation type="submission" date="2019-07" db="EMBL/GenBank/DDBJ databases">
        <title>Draft genome for Aliikangiella sp. M105.</title>
        <authorList>
            <person name="Wang G."/>
        </authorList>
    </citation>
    <scope>NUCLEOTIDE SEQUENCE [LARGE SCALE GENOMIC DNA]</scope>
    <source>
        <strain evidence="11 12">M105</strain>
    </source>
</reference>
<dbReference type="InterPro" id="IPR018461">
    <property type="entry name" value="Na/H_Antiport_NhaC-like_C"/>
</dbReference>
<evidence type="ECO:0000256" key="7">
    <source>
        <dbReference type="ARBA" id="ARBA00023136"/>
    </source>
</evidence>
<dbReference type="InterPro" id="IPR052180">
    <property type="entry name" value="NhaC_Na-H+_Antiporter"/>
</dbReference>
<evidence type="ECO:0000256" key="8">
    <source>
        <dbReference type="ARBA" id="ARBA00038435"/>
    </source>
</evidence>
<dbReference type="EMBL" id="VIKS01000013">
    <property type="protein sequence ID" value="TQV85092.1"/>
    <property type="molecule type" value="Genomic_DNA"/>
</dbReference>
<evidence type="ECO:0000256" key="3">
    <source>
        <dbReference type="ARBA" id="ARBA00022449"/>
    </source>
</evidence>
<sequence>MPAFPTLFVGALLGGLFAVFFQSASIERMVSASIYSCDAVAAESAVAEGTNSRKVKECSVSFTQSKSSPDTLAAVFEFKMENGETLNADGLLVESKASQIISVEQDGQVFQVDASRRSYLVSAIDAVWRAMAKGYQSTTGDATVDELLSRGGMLSMLNPTVWLILCAMTFGAVLEKIGLLQRLVTSALSLVSSTGSLVTTVICTCIGANIIAGDQYIAIVLPGRMYRAEFKRRKLHPKNLSRVLEDSATITSPLIPWNTCGAYMAATLGVSTFAYLPFCFFNLVNPIISVIYGITHFKIEKLADDQSDDDTDVGKSNEEVVLN</sequence>
<dbReference type="GO" id="GO:0005886">
    <property type="term" value="C:plasma membrane"/>
    <property type="evidence" value="ECO:0007669"/>
    <property type="project" value="UniProtKB-SubCell"/>
</dbReference>
<keyword evidence="7 9" id="KW-0472">Membrane</keyword>
<evidence type="ECO:0000256" key="4">
    <source>
        <dbReference type="ARBA" id="ARBA00022475"/>
    </source>
</evidence>
<keyword evidence="12" id="KW-1185">Reference proteome</keyword>
<dbReference type="Proteomes" id="UP000315439">
    <property type="component" value="Unassembled WGS sequence"/>
</dbReference>
<keyword evidence="6 9" id="KW-1133">Transmembrane helix</keyword>
<evidence type="ECO:0000256" key="6">
    <source>
        <dbReference type="ARBA" id="ARBA00022989"/>
    </source>
</evidence>
<evidence type="ECO:0000259" key="10">
    <source>
        <dbReference type="Pfam" id="PF03553"/>
    </source>
</evidence>
<comment type="subcellular location">
    <subcellularLocation>
        <location evidence="1">Cell membrane</location>
        <topology evidence="1">Multi-pass membrane protein</topology>
    </subcellularLocation>
</comment>
<evidence type="ECO:0000313" key="12">
    <source>
        <dbReference type="Proteomes" id="UP000315439"/>
    </source>
</evidence>
<keyword evidence="3" id="KW-0050">Antiport</keyword>
<feature type="transmembrane region" description="Helical" evidence="9">
    <location>
        <begin position="273"/>
        <end position="294"/>
    </location>
</feature>
<keyword evidence="4" id="KW-1003">Cell membrane</keyword>
<feature type="domain" description="Na+/H+ antiporter NhaC-like C-terminal" evidence="10">
    <location>
        <begin position="134"/>
        <end position="295"/>
    </location>
</feature>
<evidence type="ECO:0000256" key="5">
    <source>
        <dbReference type="ARBA" id="ARBA00022692"/>
    </source>
</evidence>
<dbReference type="AlphaFoldDB" id="A0A545U6J5"/>
<keyword evidence="5 9" id="KW-0812">Transmembrane</keyword>
<comment type="caution">
    <text evidence="11">The sequence shown here is derived from an EMBL/GenBank/DDBJ whole genome shotgun (WGS) entry which is preliminary data.</text>
</comment>
<dbReference type="OrthoDB" id="9762978at2"/>
<protein>
    <recommendedName>
        <fullName evidence="10">Na+/H+ antiporter NhaC-like C-terminal domain-containing protein</fullName>
    </recommendedName>
</protein>
<accession>A0A545U6J5</accession>
<feature type="transmembrane region" description="Helical" evidence="9">
    <location>
        <begin position="186"/>
        <end position="212"/>
    </location>
</feature>
<dbReference type="GO" id="GO:0015297">
    <property type="term" value="F:antiporter activity"/>
    <property type="evidence" value="ECO:0007669"/>
    <property type="project" value="UniProtKB-KW"/>
</dbReference>
<dbReference type="Pfam" id="PF03553">
    <property type="entry name" value="Na_H_antiporter"/>
    <property type="match status" value="1"/>
</dbReference>
<organism evidence="11 12">
    <name type="scientific">Aliikangiella coralliicola</name>
    <dbReference type="NCBI Taxonomy" id="2592383"/>
    <lineage>
        <taxon>Bacteria</taxon>
        <taxon>Pseudomonadati</taxon>
        <taxon>Pseudomonadota</taxon>
        <taxon>Gammaproteobacteria</taxon>
        <taxon>Oceanospirillales</taxon>
        <taxon>Pleioneaceae</taxon>
        <taxon>Aliikangiella</taxon>
    </lineage>
</organism>
<dbReference type="PANTHER" id="PTHR33451:SF3">
    <property type="entry name" value="MALATE-2H(+)_NA(+)-LACTATE ANTIPORTER"/>
    <property type="match status" value="1"/>
</dbReference>
<keyword evidence="2" id="KW-0813">Transport</keyword>
<evidence type="ECO:0000256" key="9">
    <source>
        <dbReference type="SAM" id="Phobius"/>
    </source>
</evidence>
<evidence type="ECO:0000256" key="1">
    <source>
        <dbReference type="ARBA" id="ARBA00004651"/>
    </source>
</evidence>
<comment type="similarity">
    <text evidence="8">Belongs to the NhaC Na(+)/H(+) (TC 2.A.35) antiporter family.</text>
</comment>
<name>A0A545U6J5_9GAMM</name>
<proteinExistence type="inferred from homology"/>
<evidence type="ECO:0000256" key="2">
    <source>
        <dbReference type="ARBA" id="ARBA00022448"/>
    </source>
</evidence>
<gene>
    <name evidence="11" type="ORF">FLL46_21070</name>
</gene>
<feature type="transmembrane region" description="Helical" evidence="9">
    <location>
        <begin position="156"/>
        <end position="174"/>
    </location>
</feature>
<dbReference type="PANTHER" id="PTHR33451">
    <property type="entry name" value="MALATE-2H(+)/NA(+)-LACTATE ANTIPORTER"/>
    <property type="match status" value="1"/>
</dbReference>